<reference evidence="2" key="1">
    <citation type="submission" date="2022-01" db="EMBL/GenBank/DDBJ databases">
        <authorList>
            <person name="Lagorce A."/>
        </authorList>
    </citation>
    <scope>NUCLEOTIDE SEQUENCE</scope>
    <source>
        <strain evidence="2">Th15_F1_D04</strain>
    </source>
</reference>
<gene>
    <name evidence="2" type="ORF">THF1D04_220069</name>
</gene>
<dbReference type="AlphaFoldDB" id="A0AAU9Q611"/>
<organism evidence="2 3">
    <name type="scientific">Vibrio owensii</name>
    <dbReference type="NCBI Taxonomy" id="696485"/>
    <lineage>
        <taxon>Bacteria</taxon>
        <taxon>Pseudomonadati</taxon>
        <taxon>Pseudomonadota</taxon>
        <taxon>Gammaproteobacteria</taxon>
        <taxon>Vibrionales</taxon>
        <taxon>Vibrionaceae</taxon>
        <taxon>Vibrio</taxon>
    </lineage>
</organism>
<keyword evidence="1" id="KW-0233">DNA recombination</keyword>
<dbReference type="Gene3D" id="1.10.443.10">
    <property type="entry name" value="Intergrase catalytic core"/>
    <property type="match status" value="1"/>
</dbReference>
<dbReference type="GO" id="GO:0015074">
    <property type="term" value="P:DNA integration"/>
    <property type="evidence" value="ECO:0007669"/>
    <property type="project" value="InterPro"/>
</dbReference>
<protein>
    <submittedName>
        <fullName evidence="2">Integrase</fullName>
    </submittedName>
</protein>
<dbReference type="InterPro" id="IPR013762">
    <property type="entry name" value="Integrase-like_cat_sf"/>
</dbReference>
<evidence type="ECO:0000313" key="2">
    <source>
        <dbReference type="EMBL" id="CAH1528888.1"/>
    </source>
</evidence>
<sequence length="305" mass="35612">MRNLKNRHRTRREEQATRFFNHHYYGLGKTKSQAKGKLRSVMTYTRHVEVTALIMERVGVKRVKQITADIANDYIESQRNKIASRSLENHRTLLQKIVDIYDPGKRVEIKEKLTPRKWSNRAYTYEQVTTLMSHQKERMRLSTAIAFSAGLRAQELLTIRRIDEADASKQRTWLEKRFKGLEGVKYVVKGKGGLCREVLLPYKLAQLLETKRLPEPKLIEDRKVKIMTHYDITGGKKFSDAFSQLSKSVLGWSHGAHGLRYSYAQERMNHTIPLESYDSKKEIVSQELGHFRKDITTHYLTPCPH</sequence>
<dbReference type="InterPro" id="IPR011010">
    <property type="entry name" value="DNA_brk_join_enz"/>
</dbReference>
<accession>A0AAU9Q611</accession>
<proteinExistence type="predicted"/>
<evidence type="ECO:0000256" key="1">
    <source>
        <dbReference type="ARBA" id="ARBA00023172"/>
    </source>
</evidence>
<evidence type="ECO:0000313" key="3">
    <source>
        <dbReference type="Proteomes" id="UP001295420"/>
    </source>
</evidence>
<dbReference type="Proteomes" id="UP001295420">
    <property type="component" value="Unassembled WGS sequence"/>
</dbReference>
<comment type="caution">
    <text evidence="2">The sequence shown here is derived from an EMBL/GenBank/DDBJ whole genome shotgun (WGS) entry which is preliminary data.</text>
</comment>
<dbReference type="GO" id="GO:0003677">
    <property type="term" value="F:DNA binding"/>
    <property type="evidence" value="ECO:0007669"/>
    <property type="project" value="InterPro"/>
</dbReference>
<dbReference type="EMBL" id="CAKMTQ010000015">
    <property type="protein sequence ID" value="CAH1528888.1"/>
    <property type="molecule type" value="Genomic_DNA"/>
</dbReference>
<dbReference type="GO" id="GO:0006310">
    <property type="term" value="P:DNA recombination"/>
    <property type="evidence" value="ECO:0007669"/>
    <property type="project" value="UniProtKB-KW"/>
</dbReference>
<dbReference type="SUPFAM" id="SSF56349">
    <property type="entry name" value="DNA breaking-rejoining enzymes"/>
    <property type="match status" value="1"/>
</dbReference>
<name>A0AAU9Q611_9VIBR</name>